<dbReference type="AlphaFoldDB" id="A0A6C2UV04"/>
<feature type="chain" id="PRO_5028886050" evidence="8">
    <location>
        <begin position="22"/>
        <end position="461"/>
    </location>
</feature>
<dbReference type="InterPro" id="IPR017850">
    <property type="entry name" value="Alkaline_phosphatase_core_sf"/>
</dbReference>
<evidence type="ECO:0000256" key="5">
    <source>
        <dbReference type="ARBA" id="ARBA00022801"/>
    </source>
</evidence>
<evidence type="ECO:0000256" key="1">
    <source>
        <dbReference type="ARBA" id="ARBA00001913"/>
    </source>
</evidence>
<comment type="similarity">
    <text evidence="2">Belongs to the sulfatase family.</text>
</comment>
<proteinExistence type="inferred from homology"/>
<dbReference type="InterPro" id="IPR000917">
    <property type="entry name" value="Sulfatase_N"/>
</dbReference>
<gene>
    <name evidence="10" type="primary">betC_67</name>
    <name evidence="10" type="ORF">SCARR_04781</name>
</gene>
<evidence type="ECO:0000256" key="6">
    <source>
        <dbReference type="ARBA" id="ARBA00022837"/>
    </source>
</evidence>
<evidence type="ECO:0000313" key="11">
    <source>
        <dbReference type="Proteomes" id="UP000346198"/>
    </source>
</evidence>
<dbReference type="RefSeq" id="WP_136064239.1">
    <property type="nucleotide sequence ID" value="NZ_CAAHFH010000002.1"/>
</dbReference>
<evidence type="ECO:0000256" key="4">
    <source>
        <dbReference type="ARBA" id="ARBA00022729"/>
    </source>
</evidence>
<dbReference type="Gene3D" id="3.30.1120.10">
    <property type="match status" value="1"/>
</dbReference>
<sequence>MKCKKYVITMSLLAIASMAAAALHPPNIILIYADDQGWNALSTPMDPDISGSKSDFFQTPNLDRLCKEGMRFSQGYAPAPLCTPSRNSVQFGVSPAKARVTIINFDESRQFGNPEQALGNLIKRADARYVTAHFGKWHIHDVSPAECGYDFSDGETTNVEGNRKPNDDLNDPTDPKRAKELTAQAIDFIRTQNIEGNPFYLQVSHYADHAAFRSSPEMRAKYDTLKPGKIHTDANFAAMNEDLDLGVGAILDELVRQGIADNTYVVYTSDNGWQLDKERFAIPENKSRPLKYGKNYVYEGGIRVPFIVSGPGIEPDSVSRVPVIGYDLMPTFLDMIASGTKPPAYTEGGSMLPILKNEGKGTIKRPDDFFVFHRSVAKGGDGTAFREGSYKIIVYWETQRILLFDLSKDIGEQDDISSQHPELTQKMFKKAQKYLERVNAEKVIARKITRKSARNRKNAQN</sequence>
<dbReference type="Proteomes" id="UP000346198">
    <property type="component" value="Unassembled WGS sequence"/>
</dbReference>
<comment type="cofactor">
    <cofactor evidence="1">
        <name>Ca(2+)</name>
        <dbReference type="ChEBI" id="CHEBI:29108"/>
    </cofactor>
</comment>
<evidence type="ECO:0000256" key="2">
    <source>
        <dbReference type="ARBA" id="ARBA00008779"/>
    </source>
</evidence>
<name>A0A6C2UV04_9BACT</name>
<dbReference type="Pfam" id="PF00884">
    <property type="entry name" value="Sulfatase"/>
    <property type="match status" value="1"/>
</dbReference>
<evidence type="ECO:0000256" key="3">
    <source>
        <dbReference type="ARBA" id="ARBA00022723"/>
    </source>
</evidence>
<dbReference type="InterPro" id="IPR050738">
    <property type="entry name" value="Sulfatase"/>
</dbReference>
<keyword evidence="6" id="KW-0106">Calcium</keyword>
<dbReference type="PANTHER" id="PTHR42693:SF42">
    <property type="entry name" value="ARYLSULFATASE G"/>
    <property type="match status" value="1"/>
</dbReference>
<feature type="domain" description="Sulfatase N-terminal" evidence="9">
    <location>
        <begin position="26"/>
        <end position="335"/>
    </location>
</feature>
<evidence type="ECO:0000313" key="10">
    <source>
        <dbReference type="EMBL" id="VGO22686.1"/>
    </source>
</evidence>
<feature type="signal peptide" evidence="8">
    <location>
        <begin position="1"/>
        <end position="21"/>
    </location>
</feature>
<dbReference type="CDD" id="cd16144">
    <property type="entry name" value="ARS_like"/>
    <property type="match status" value="1"/>
</dbReference>
<evidence type="ECO:0000256" key="8">
    <source>
        <dbReference type="SAM" id="SignalP"/>
    </source>
</evidence>
<organism evidence="10 11">
    <name type="scientific">Pontiella sulfatireligans</name>
    <dbReference type="NCBI Taxonomy" id="2750658"/>
    <lineage>
        <taxon>Bacteria</taxon>
        <taxon>Pseudomonadati</taxon>
        <taxon>Kiritimatiellota</taxon>
        <taxon>Kiritimatiellia</taxon>
        <taxon>Kiritimatiellales</taxon>
        <taxon>Pontiellaceae</taxon>
        <taxon>Pontiella</taxon>
    </lineage>
</organism>
<reference evidence="10 11" key="1">
    <citation type="submission" date="2019-04" db="EMBL/GenBank/DDBJ databases">
        <authorList>
            <person name="Van Vliet M D."/>
        </authorList>
    </citation>
    <scope>NUCLEOTIDE SEQUENCE [LARGE SCALE GENOMIC DNA]</scope>
    <source>
        <strain evidence="10 11">F21</strain>
    </source>
</reference>
<keyword evidence="5" id="KW-0378">Hydrolase</keyword>
<dbReference type="SUPFAM" id="SSF53649">
    <property type="entry name" value="Alkaline phosphatase-like"/>
    <property type="match status" value="1"/>
</dbReference>
<dbReference type="GO" id="GO:0004065">
    <property type="term" value="F:arylsulfatase activity"/>
    <property type="evidence" value="ECO:0007669"/>
    <property type="project" value="TreeGrafter"/>
</dbReference>
<feature type="compositionally biased region" description="Basic and acidic residues" evidence="7">
    <location>
        <begin position="161"/>
        <end position="175"/>
    </location>
</feature>
<protein>
    <submittedName>
        <fullName evidence="10">Choline-sulfatase</fullName>
    </submittedName>
</protein>
<feature type="region of interest" description="Disordered" evidence="7">
    <location>
        <begin position="153"/>
        <end position="175"/>
    </location>
</feature>
<keyword evidence="11" id="KW-1185">Reference proteome</keyword>
<dbReference type="GO" id="GO:0046872">
    <property type="term" value="F:metal ion binding"/>
    <property type="evidence" value="ECO:0007669"/>
    <property type="project" value="UniProtKB-KW"/>
</dbReference>
<dbReference type="PANTHER" id="PTHR42693">
    <property type="entry name" value="ARYLSULFATASE FAMILY MEMBER"/>
    <property type="match status" value="1"/>
</dbReference>
<dbReference type="EMBL" id="CAAHFH010000002">
    <property type="protein sequence ID" value="VGO22686.1"/>
    <property type="molecule type" value="Genomic_DNA"/>
</dbReference>
<evidence type="ECO:0000256" key="7">
    <source>
        <dbReference type="SAM" id="MobiDB-lite"/>
    </source>
</evidence>
<accession>A0A6C2UV04</accession>
<keyword evidence="4 8" id="KW-0732">Signal</keyword>
<dbReference type="Gene3D" id="3.40.720.10">
    <property type="entry name" value="Alkaline Phosphatase, subunit A"/>
    <property type="match status" value="1"/>
</dbReference>
<evidence type="ECO:0000259" key="9">
    <source>
        <dbReference type="Pfam" id="PF00884"/>
    </source>
</evidence>
<keyword evidence="3" id="KW-0479">Metal-binding</keyword>